<comment type="catalytic activity">
    <reaction evidence="16">
        <text>a 3-oxo-5alpha-steroid + NADP(+) = a 3-oxo-Delta(4)-steroid + NADPH + H(+)</text>
        <dbReference type="Rhea" id="RHEA:54384"/>
        <dbReference type="ChEBI" id="CHEBI:13601"/>
        <dbReference type="ChEBI" id="CHEBI:15378"/>
        <dbReference type="ChEBI" id="CHEBI:47909"/>
        <dbReference type="ChEBI" id="CHEBI:57783"/>
        <dbReference type="ChEBI" id="CHEBI:58349"/>
        <dbReference type="EC" id="1.3.1.22"/>
    </reaction>
    <physiologicalReaction direction="right-to-left" evidence="16">
        <dbReference type="Rhea" id="RHEA:54386"/>
    </physiologicalReaction>
</comment>
<dbReference type="GeneTree" id="ENSGT00500000044920"/>
<dbReference type="GO" id="GO:0006488">
    <property type="term" value="P:dolichol-linked oligosaccharide biosynthetic process"/>
    <property type="evidence" value="ECO:0007669"/>
    <property type="project" value="UniProtKB-UniRule"/>
</dbReference>
<evidence type="ECO:0000256" key="15">
    <source>
        <dbReference type="ARBA" id="ARBA00048095"/>
    </source>
</evidence>
<comment type="subcellular location">
    <subcellularLocation>
        <location evidence="1">Endoplasmic reticulum membrane</location>
        <topology evidence="1">Multi-pass membrane protein</topology>
    </subcellularLocation>
</comment>
<evidence type="ECO:0000256" key="7">
    <source>
        <dbReference type="ARBA" id="ARBA00022857"/>
    </source>
</evidence>
<keyword evidence="9 19" id="KW-0560">Oxidoreductase</keyword>
<comment type="similarity">
    <text evidence="13 19">Belongs to the steroid 5-alpha reductase family. Polyprenal reductase subfamily.</text>
</comment>
<feature type="transmembrane region" description="Helical" evidence="19">
    <location>
        <begin position="319"/>
        <end position="345"/>
    </location>
</feature>
<comment type="catalytic activity">
    <reaction evidence="17">
        <text>17beta-hydroxy-5alpha-androstan-3-one + NADP(+) = testosterone + NADPH + H(+)</text>
        <dbReference type="Rhea" id="RHEA:50820"/>
        <dbReference type="ChEBI" id="CHEBI:15378"/>
        <dbReference type="ChEBI" id="CHEBI:16330"/>
        <dbReference type="ChEBI" id="CHEBI:17347"/>
        <dbReference type="ChEBI" id="CHEBI:57783"/>
        <dbReference type="ChEBI" id="CHEBI:58349"/>
        <dbReference type="EC" id="1.3.1.22"/>
    </reaction>
    <physiologicalReaction direction="right-to-left" evidence="17">
        <dbReference type="Rhea" id="RHEA:50822"/>
    </physiologicalReaction>
</comment>
<dbReference type="InterPro" id="IPR001104">
    <property type="entry name" value="3-oxo-5_a-steroid_4-DH_C"/>
</dbReference>
<evidence type="ECO:0000313" key="22">
    <source>
        <dbReference type="Proteomes" id="UP000694580"/>
    </source>
</evidence>
<comment type="function">
    <text evidence="12">Plays a key role in early steps of protein N-linked glycosylation by being involved in the conversion of polyprenol into dolichol. Acts as a polyprenal reductase that mediates the reduction of polyprenal into dolichal in a NADP-dependent mechanism. Dolichols are required for the synthesis of dolichol-linked monosaccharides and the oligosaccharide precursor used for N-glycosylation. Also able to convert testosterone (T) into 5-alpha-dihydrotestosterone (DHT).</text>
</comment>
<evidence type="ECO:0000256" key="5">
    <source>
        <dbReference type="ARBA" id="ARBA00022692"/>
    </source>
</evidence>
<evidence type="ECO:0000256" key="12">
    <source>
        <dbReference type="ARBA" id="ARBA00045898"/>
    </source>
</evidence>
<evidence type="ECO:0000256" key="4">
    <source>
        <dbReference type="ARBA" id="ARBA00012522"/>
    </source>
</evidence>
<evidence type="ECO:0000256" key="3">
    <source>
        <dbReference type="ARBA" id="ARBA00012049"/>
    </source>
</evidence>
<dbReference type="Gene3D" id="1.20.120.1630">
    <property type="match status" value="1"/>
</dbReference>
<dbReference type="PANTHER" id="PTHR14624:SF0">
    <property type="entry name" value="POLYPRENOL REDUCTASE"/>
    <property type="match status" value="1"/>
</dbReference>
<dbReference type="GO" id="GO:0102389">
    <property type="term" value="F:polyprenol reductase activity"/>
    <property type="evidence" value="ECO:0007669"/>
    <property type="project" value="UniProtKB-UniRule"/>
</dbReference>
<evidence type="ECO:0000256" key="2">
    <source>
        <dbReference type="ARBA" id="ARBA00004922"/>
    </source>
</evidence>
<evidence type="ECO:0000256" key="1">
    <source>
        <dbReference type="ARBA" id="ARBA00004477"/>
    </source>
</evidence>
<dbReference type="InterPro" id="IPR039698">
    <property type="entry name" value="Dfg10/SRD5A3"/>
</dbReference>
<feature type="domain" description="3-oxo-5-alpha-steroid 4-dehydrogenase C-terminal" evidence="20">
    <location>
        <begin position="260"/>
        <end position="377"/>
    </location>
</feature>
<protein>
    <recommendedName>
        <fullName evidence="14 19">Polyprenal reductase</fullName>
        <ecNumber evidence="3 19">1.3.1.22</ecNumber>
        <ecNumber evidence="4 19">1.3.1.94</ecNumber>
    </recommendedName>
</protein>
<reference evidence="21" key="3">
    <citation type="submission" date="2025-09" db="UniProtKB">
        <authorList>
            <consortium name="Ensembl"/>
        </authorList>
    </citation>
    <scope>IDENTIFICATION</scope>
</reference>
<dbReference type="GO" id="GO:0016095">
    <property type="term" value="P:polyprenol catabolic process"/>
    <property type="evidence" value="ECO:0007669"/>
    <property type="project" value="UniProtKB-UniRule"/>
</dbReference>
<feature type="transmembrane region" description="Helical" evidence="19">
    <location>
        <begin position="52"/>
        <end position="71"/>
    </location>
</feature>
<feature type="transmembrane region" description="Helical" evidence="19">
    <location>
        <begin position="78"/>
        <end position="95"/>
    </location>
</feature>
<keyword evidence="10" id="KW-0443">Lipid metabolism</keyword>
<dbReference type="FunFam" id="1.20.120.1630:FF:000021">
    <property type="entry name" value="Polyprenol reductase 1"/>
    <property type="match status" value="1"/>
</dbReference>
<keyword evidence="8 19" id="KW-1133">Transmembrane helix</keyword>
<dbReference type="EC" id="1.3.1.22" evidence="3 19"/>
<keyword evidence="7 19" id="KW-0521">NADP</keyword>
<evidence type="ECO:0000256" key="9">
    <source>
        <dbReference type="ARBA" id="ARBA00023002"/>
    </source>
</evidence>
<evidence type="ECO:0000256" key="6">
    <source>
        <dbReference type="ARBA" id="ARBA00022824"/>
    </source>
</evidence>
<evidence type="ECO:0000259" key="20">
    <source>
        <dbReference type="Pfam" id="PF02544"/>
    </source>
</evidence>
<dbReference type="AlphaFoldDB" id="A0AAY4DE12"/>
<comment type="pathway">
    <text evidence="2 19">Protein modification; protein glycosylation.</text>
</comment>
<keyword evidence="11 19" id="KW-0472">Membrane</keyword>
<evidence type="ECO:0000256" key="10">
    <source>
        <dbReference type="ARBA" id="ARBA00023098"/>
    </source>
</evidence>
<keyword evidence="5 19" id="KW-0812">Transmembrane</keyword>
<dbReference type="PANTHER" id="PTHR14624">
    <property type="entry name" value="DFG10 PROTEIN"/>
    <property type="match status" value="1"/>
</dbReference>
<feature type="transmembrane region" description="Helical" evidence="19">
    <location>
        <begin position="139"/>
        <end position="163"/>
    </location>
</feature>
<proteinExistence type="inferred from homology"/>
<dbReference type="Pfam" id="PF02544">
    <property type="entry name" value="Steroid_dh"/>
    <property type="match status" value="1"/>
</dbReference>
<comment type="catalytic activity">
    <reaction evidence="18 19">
        <text>a di-trans,poly-cis-dolichal + NADP(+) = a di-trans,poly-cis-polyprenal + NADPH + H(+)</text>
        <dbReference type="Rhea" id="RHEA:80727"/>
        <dbReference type="Rhea" id="RHEA-COMP:19536"/>
        <dbReference type="Rhea" id="RHEA-COMP:19537"/>
        <dbReference type="ChEBI" id="CHEBI:15378"/>
        <dbReference type="ChEBI" id="CHEBI:57783"/>
        <dbReference type="ChEBI" id="CHEBI:58349"/>
        <dbReference type="ChEBI" id="CHEBI:231623"/>
        <dbReference type="ChEBI" id="CHEBI:231637"/>
        <dbReference type="EC" id="1.3.1.94"/>
    </reaction>
    <physiologicalReaction direction="right-to-left" evidence="18 19">
        <dbReference type="Rhea" id="RHEA:80729"/>
    </physiologicalReaction>
</comment>
<keyword evidence="6 19" id="KW-0256">Endoplasmic reticulum</keyword>
<evidence type="ECO:0000313" key="21">
    <source>
        <dbReference type="Ensembl" id="ENSDCDP00010043359.1"/>
    </source>
</evidence>
<evidence type="ECO:0000256" key="18">
    <source>
        <dbReference type="ARBA" id="ARBA00049427"/>
    </source>
</evidence>
<evidence type="ECO:0000256" key="16">
    <source>
        <dbReference type="ARBA" id="ARBA00048765"/>
    </source>
</evidence>
<comment type="catalytic activity">
    <reaction evidence="15">
        <text>androst-4-ene-3,17-dione + NADPH + H(+) = 5alpha-androstan-3,17-dione + NADP(+)</text>
        <dbReference type="Rhea" id="RHEA:50816"/>
        <dbReference type="ChEBI" id="CHEBI:15378"/>
        <dbReference type="ChEBI" id="CHEBI:15994"/>
        <dbReference type="ChEBI" id="CHEBI:16422"/>
        <dbReference type="ChEBI" id="CHEBI:57783"/>
        <dbReference type="ChEBI" id="CHEBI:58349"/>
    </reaction>
    <physiologicalReaction direction="right-to-left" evidence="15">
        <dbReference type="Rhea" id="RHEA:50818"/>
    </physiologicalReaction>
</comment>
<reference evidence="21" key="2">
    <citation type="submission" date="2025-08" db="UniProtKB">
        <authorList>
            <consortium name="Ensembl"/>
        </authorList>
    </citation>
    <scope>IDENTIFICATION</scope>
</reference>
<feature type="transmembrane region" description="Helical" evidence="19">
    <location>
        <begin position="258"/>
        <end position="276"/>
    </location>
</feature>
<sequence length="377" mass="43032">MPRSVLKDQCYPLVVRVSNCARSAGAIRAEPKLLQGGTKVTPGQRPRKYLSGGPWCYFVFWSFLVMTLGCWRPVDFTWFSLAVGFFVSFCLHRFSSHLPLRLGRSLAFRCFQDLIRYGKTKRHSKRPDLLRVFDVPKRWFGHFYVVSVLWSGFLITLSLRAVLLEESLPKWLLKTVGFLTGGHVSNNVPPSVLLVQILLWVHGLRRLLECLFVSVFSNGVIHLVQYAFGLVYYIFLALTVLCVDVSSSQEALPLLSQVKWYHAVGTILFLWASWLQHHSLSLLARLRTGNSGTVETLAHRMPQGCWFDLVSCPHYFAELLIYASLAICVGGGSLTWWLVVLHVLFNQALAAQLCHEFYRSKFKAYPQQRKAFIPFVL</sequence>
<keyword evidence="22" id="KW-1185">Reference proteome</keyword>
<evidence type="ECO:0000256" key="19">
    <source>
        <dbReference type="RuleBase" id="RU367081"/>
    </source>
</evidence>
<name>A0AAY4DE12_9TELE</name>
<dbReference type="Ensembl" id="ENSDCDT00010053418.1">
    <property type="protein sequence ID" value="ENSDCDP00010043359.1"/>
    <property type="gene ID" value="ENSDCDG00010027078.1"/>
</dbReference>
<reference evidence="21 22" key="1">
    <citation type="submission" date="2020-06" db="EMBL/GenBank/DDBJ databases">
        <authorList>
            <consortium name="Wellcome Sanger Institute Data Sharing"/>
        </authorList>
    </citation>
    <scope>NUCLEOTIDE SEQUENCE [LARGE SCALE GENOMIC DNA]</scope>
</reference>
<evidence type="ECO:0000256" key="11">
    <source>
        <dbReference type="ARBA" id="ARBA00023136"/>
    </source>
</evidence>
<evidence type="ECO:0000256" key="13">
    <source>
        <dbReference type="ARBA" id="ARBA00046320"/>
    </source>
</evidence>
<evidence type="ECO:0000256" key="8">
    <source>
        <dbReference type="ARBA" id="ARBA00022989"/>
    </source>
</evidence>
<dbReference type="PROSITE" id="PS50244">
    <property type="entry name" value="S5A_REDUCTASE"/>
    <property type="match status" value="1"/>
</dbReference>
<gene>
    <name evidence="21" type="primary">srd5a3</name>
</gene>
<dbReference type="GO" id="GO:0047751">
    <property type="term" value="F:3-oxo-5-alpha-steroid 4-dehydrogenase (NADP+) activity"/>
    <property type="evidence" value="ECO:0007669"/>
    <property type="project" value="UniProtKB-UniRule"/>
</dbReference>
<dbReference type="GO" id="GO:0005789">
    <property type="term" value="C:endoplasmic reticulum membrane"/>
    <property type="evidence" value="ECO:0007669"/>
    <property type="project" value="UniProtKB-SubCell"/>
</dbReference>
<feature type="transmembrane region" description="Helical" evidence="19">
    <location>
        <begin position="223"/>
        <end position="246"/>
    </location>
</feature>
<organism evidence="21 22">
    <name type="scientific">Denticeps clupeoides</name>
    <name type="common">denticle herring</name>
    <dbReference type="NCBI Taxonomy" id="299321"/>
    <lineage>
        <taxon>Eukaryota</taxon>
        <taxon>Metazoa</taxon>
        <taxon>Chordata</taxon>
        <taxon>Craniata</taxon>
        <taxon>Vertebrata</taxon>
        <taxon>Euteleostomi</taxon>
        <taxon>Actinopterygii</taxon>
        <taxon>Neopterygii</taxon>
        <taxon>Teleostei</taxon>
        <taxon>Clupei</taxon>
        <taxon>Clupeiformes</taxon>
        <taxon>Denticipitoidei</taxon>
        <taxon>Denticipitidae</taxon>
        <taxon>Denticeps</taxon>
    </lineage>
</organism>
<evidence type="ECO:0000256" key="14">
    <source>
        <dbReference type="ARBA" id="ARBA00047186"/>
    </source>
</evidence>
<accession>A0AAY4DE12</accession>
<dbReference type="EC" id="1.3.1.94" evidence="4 19"/>
<dbReference type="GO" id="GO:0160198">
    <property type="term" value="F:polyprenal reductase activity"/>
    <property type="evidence" value="ECO:0007669"/>
    <property type="project" value="UniProtKB-EC"/>
</dbReference>
<dbReference type="Proteomes" id="UP000694580">
    <property type="component" value="Chromosome 13"/>
</dbReference>
<evidence type="ECO:0000256" key="17">
    <source>
        <dbReference type="ARBA" id="ARBA00049397"/>
    </source>
</evidence>